<comment type="subcellular location">
    <subcellularLocation>
        <location evidence="2">Nucleus</location>
    </subcellularLocation>
</comment>
<feature type="compositionally biased region" description="Polar residues" evidence="3">
    <location>
        <begin position="974"/>
        <end position="1004"/>
    </location>
</feature>
<feature type="compositionally biased region" description="Low complexity" evidence="3">
    <location>
        <begin position="1134"/>
        <end position="1145"/>
    </location>
</feature>
<feature type="region of interest" description="Disordered" evidence="3">
    <location>
        <begin position="796"/>
        <end position="823"/>
    </location>
</feature>
<dbReference type="InterPro" id="IPR001766">
    <property type="entry name" value="Fork_head_dom"/>
</dbReference>
<dbReference type="GO" id="GO:0003700">
    <property type="term" value="F:DNA-binding transcription factor activity"/>
    <property type="evidence" value="ECO:0007669"/>
    <property type="project" value="InterPro"/>
</dbReference>
<keyword evidence="2" id="KW-0539">Nucleus</keyword>
<evidence type="ECO:0000313" key="5">
    <source>
        <dbReference type="EMBL" id="KAK3678920.1"/>
    </source>
</evidence>
<dbReference type="EMBL" id="JAUTXT010000003">
    <property type="protein sequence ID" value="KAK3678920.1"/>
    <property type="molecule type" value="Genomic_DNA"/>
</dbReference>
<feature type="compositionally biased region" description="Low complexity" evidence="3">
    <location>
        <begin position="1333"/>
        <end position="1347"/>
    </location>
</feature>
<dbReference type="SUPFAM" id="SSF46785">
    <property type="entry name" value="Winged helix' DNA-binding domain"/>
    <property type="match status" value="1"/>
</dbReference>
<feature type="compositionally biased region" description="Basic and acidic residues" evidence="3">
    <location>
        <begin position="605"/>
        <end position="628"/>
    </location>
</feature>
<feature type="compositionally biased region" description="Basic residues" evidence="3">
    <location>
        <begin position="587"/>
        <end position="604"/>
    </location>
</feature>
<proteinExistence type="predicted"/>
<dbReference type="InterPro" id="IPR008984">
    <property type="entry name" value="SMAD_FHA_dom_sf"/>
</dbReference>
<evidence type="ECO:0000256" key="1">
    <source>
        <dbReference type="ARBA" id="ARBA00023125"/>
    </source>
</evidence>
<dbReference type="InterPro" id="IPR030456">
    <property type="entry name" value="TF_fork_head_CS_2"/>
</dbReference>
<dbReference type="InterPro" id="IPR036390">
    <property type="entry name" value="WH_DNA-bd_sf"/>
</dbReference>
<feature type="compositionally biased region" description="Polar residues" evidence="3">
    <location>
        <begin position="1257"/>
        <end position="1277"/>
    </location>
</feature>
<feature type="compositionally biased region" description="Polar residues" evidence="3">
    <location>
        <begin position="370"/>
        <end position="379"/>
    </location>
</feature>
<feature type="compositionally biased region" description="Low complexity" evidence="3">
    <location>
        <begin position="1278"/>
        <end position="1292"/>
    </location>
</feature>
<dbReference type="InterPro" id="IPR036388">
    <property type="entry name" value="WH-like_DNA-bd_sf"/>
</dbReference>
<evidence type="ECO:0000256" key="2">
    <source>
        <dbReference type="PROSITE-ProRule" id="PRU00089"/>
    </source>
</evidence>
<feature type="compositionally biased region" description="Low complexity" evidence="3">
    <location>
        <begin position="1081"/>
        <end position="1126"/>
    </location>
</feature>
<feature type="compositionally biased region" description="Basic and acidic residues" evidence="3">
    <location>
        <begin position="1387"/>
        <end position="1405"/>
    </location>
</feature>
<feature type="compositionally biased region" description="Polar residues" evidence="3">
    <location>
        <begin position="43"/>
        <end position="54"/>
    </location>
</feature>
<dbReference type="Proteomes" id="UP001274830">
    <property type="component" value="Unassembled WGS sequence"/>
</dbReference>
<keyword evidence="1 2" id="KW-0238">DNA-binding</keyword>
<accession>A0AAE0WVM6</accession>
<feature type="region of interest" description="Disordered" evidence="3">
    <location>
        <begin position="95"/>
        <end position="137"/>
    </location>
</feature>
<feature type="compositionally biased region" description="Polar residues" evidence="3">
    <location>
        <begin position="1320"/>
        <end position="1332"/>
    </location>
</feature>
<feature type="compositionally biased region" description="Basic and acidic residues" evidence="3">
    <location>
        <begin position="650"/>
        <end position="663"/>
    </location>
</feature>
<comment type="caution">
    <text evidence="5">The sequence shown here is derived from an EMBL/GenBank/DDBJ whole genome shotgun (WGS) entry which is preliminary data.</text>
</comment>
<dbReference type="PROSITE" id="PS00658">
    <property type="entry name" value="FORK_HEAD_2"/>
    <property type="match status" value="1"/>
</dbReference>
<sequence length="1415" mass="151932">MAARLMGPQPDESRYSSAGGHNAFTRRDSISALATSEHGPNDLASSKNDSSLAPTSPPATVSLREILLNGQSSYWNDFDRDFDWNLFPSPSIASSHTFRESSNEAHPPASLQGQQAMESTQTAALPAQGFGPSPLPHNLDSYGLTAMEEYDIRQRMNLYSLQAPGEVPPLETLVPGLSMPPNDAPAFVSAGEREYERVLQAGAAEARNAFDEDDELAEASGDDENVPQASPASTRRREGAEHLAGMMRDYIIQGLQGPAPGTEPEADDLPDNVSDDDQAEGGAALEDRPWTFADGEQDDIEAMGKLQFPDGEYYINTPRIRIGRSHDAFKEYCRRKRRVENLEARAATAMEQYKQEPSQPSHSGDADGQQEPSSNSAQSLEGRPARALPSNYSEHGGIVAYPEEPVEPARAARSERRKRHRLLREQSESSNSIVPANLDASISGDLHRNGGGEIDDWDTLGPFVPIHPPEPDDIAKISKEHAVIEYDCDDEVWKLYVHGLTVHINNLVHSRGEVVVLNHLDRINIVKLDIVFMLPMDDPDPSSPGPASGVFADGPETSEIGTSPVRHLSNAFDHGGDEEDEQAPTSTKKRPTIKLTGLKKAKKAGAKDKAPEDNAAKDPRSPETSKKPDKGKKRKDSDNKAAPIEPLIDPELKEEQDKDDKPSKQPRPSPPPIDLKGTGLEDLAPEELPQRRSGPGRPPANGRVSKRDVASIARKRKDLEKAGLPVPPYNVLLDTVRIETKMRDAQNKAQAKGQPMPADIAMQSIESETNTMPMSRPIPTPAITGEASTSAVPVDLTKEAPPKPSRTARSLSPLPPLEQFTPEQLQKPGITCQVQLNTCLLAIGPSELPQIYHEMQKRFPYYRTTGTNGWQSSVRHNLQQFERFRAEGKNGKGKIWSIDESVPIDKERGKKRRSPQPPKTQQMHQQHMQNGQWVPGQPAYPHQGQPAYPGGPYPSPYNQGQAPPGYGTPGMQYQHPQNGTQQQPHIHQPSGRAQEQQPGPSGSFSDIVAEVMFFRNEYISSFQPGTDVHKRAEEVFTRMCDIESNRFHGSNEEREPKDEAERYVQGRLKRIFERADEKAKTATPAAGSQAPTPAPTTAPMQADAVQPHQQQQPPQTPQQQSANAPPEHANGGNATAPAPVATRPAPSIPPSNGAIPQGVSQAQVPLQNAPTPASASGVSLGNGSTAYPASAHLPRPAYPIPPQQPPAWPPAPNAPPTNAPPPAPAAQSSQYPPYPPYQHPIPSAPASYGRPAAPGITQPQAQSHGTAMATPTSTALNPSTSIPCPTSTTPLSNGYPASIPATNVSTGNVPPATLAAAPPMSQSFSHPAQSHTPAASANGGAPAPADAEMAQVAASANPAVPSESSAPATGDAATPSPVQTKTSGVKRAAEDVIHGQEPETKRAKEQSNVAAGGSA</sequence>
<gene>
    <name evidence="5" type="ORF">LTR78_001373</name>
</gene>
<protein>
    <recommendedName>
        <fullName evidence="4">Fork-head domain-containing protein</fullName>
    </recommendedName>
</protein>
<feature type="region of interest" description="Disordered" evidence="3">
    <location>
        <begin position="539"/>
        <end position="727"/>
    </location>
</feature>
<evidence type="ECO:0000313" key="6">
    <source>
        <dbReference type="Proteomes" id="UP001274830"/>
    </source>
</evidence>
<dbReference type="SMART" id="SM00339">
    <property type="entry name" value="FH"/>
    <property type="match status" value="1"/>
</dbReference>
<feature type="compositionally biased region" description="Polar residues" evidence="3">
    <location>
        <begin position="111"/>
        <end position="123"/>
    </location>
</feature>
<dbReference type="SUPFAM" id="SSF49879">
    <property type="entry name" value="SMAD/FHA domain"/>
    <property type="match status" value="1"/>
</dbReference>
<feature type="region of interest" description="Disordered" evidence="3">
    <location>
        <begin position="885"/>
        <end position="1004"/>
    </location>
</feature>
<feature type="compositionally biased region" description="Pro residues" evidence="3">
    <location>
        <begin position="1196"/>
        <end position="1224"/>
    </location>
</feature>
<feature type="region of interest" description="Disordered" evidence="3">
    <location>
        <begin position="212"/>
        <end position="239"/>
    </location>
</feature>
<feature type="region of interest" description="Disordered" evidence="3">
    <location>
        <begin position="1076"/>
        <end position="1415"/>
    </location>
</feature>
<feature type="compositionally biased region" description="Polar residues" evidence="3">
    <location>
        <begin position="1158"/>
        <end position="1187"/>
    </location>
</feature>
<feature type="compositionally biased region" description="Pro residues" evidence="3">
    <location>
        <begin position="1232"/>
        <end position="1243"/>
    </location>
</feature>
<organism evidence="5 6">
    <name type="scientific">Recurvomyces mirabilis</name>
    <dbReference type="NCBI Taxonomy" id="574656"/>
    <lineage>
        <taxon>Eukaryota</taxon>
        <taxon>Fungi</taxon>
        <taxon>Dikarya</taxon>
        <taxon>Ascomycota</taxon>
        <taxon>Pezizomycotina</taxon>
        <taxon>Dothideomycetes</taxon>
        <taxon>Dothideomycetidae</taxon>
        <taxon>Mycosphaerellales</taxon>
        <taxon>Teratosphaeriaceae</taxon>
        <taxon>Recurvomyces</taxon>
    </lineage>
</organism>
<dbReference type="Gene3D" id="1.10.10.10">
    <property type="entry name" value="Winged helix-like DNA-binding domain superfamily/Winged helix DNA-binding domain"/>
    <property type="match status" value="1"/>
</dbReference>
<keyword evidence="6" id="KW-1185">Reference proteome</keyword>
<feature type="region of interest" description="Disordered" evidence="3">
    <location>
        <begin position="254"/>
        <end position="297"/>
    </location>
</feature>
<feature type="compositionally biased region" description="Acidic residues" evidence="3">
    <location>
        <begin position="264"/>
        <end position="279"/>
    </location>
</feature>
<name>A0AAE0WVM6_9PEZI</name>
<dbReference type="GO" id="GO:0043565">
    <property type="term" value="F:sequence-specific DNA binding"/>
    <property type="evidence" value="ECO:0007669"/>
    <property type="project" value="InterPro"/>
</dbReference>
<dbReference type="PROSITE" id="PS50039">
    <property type="entry name" value="FORK_HEAD_3"/>
    <property type="match status" value="1"/>
</dbReference>
<feature type="DNA-binding region" description="Fork-head" evidence="2">
    <location>
        <begin position="848"/>
        <end position="913"/>
    </location>
</feature>
<feature type="domain" description="Fork-head" evidence="4">
    <location>
        <begin position="848"/>
        <end position="913"/>
    </location>
</feature>
<feature type="compositionally biased region" description="Acidic residues" evidence="3">
    <location>
        <begin position="212"/>
        <end position="225"/>
    </location>
</feature>
<evidence type="ECO:0000256" key="3">
    <source>
        <dbReference type="SAM" id="MobiDB-lite"/>
    </source>
</evidence>
<feature type="region of interest" description="Disordered" evidence="3">
    <location>
        <begin position="349"/>
        <end position="431"/>
    </location>
</feature>
<feature type="region of interest" description="Disordered" evidence="3">
    <location>
        <begin position="1"/>
        <end position="58"/>
    </location>
</feature>
<reference evidence="5" key="1">
    <citation type="submission" date="2023-07" db="EMBL/GenBank/DDBJ databases">
        <title>Black Yeasts Isolated from many extreme environments.</title>
        <authorList>
            <person name="Coleine C."/>
            <person name="Stajich J.E."/>
            <person name="Selbmann L."/>
        </authorList>
    </citation>
    <scope>NUCLEOTIDE SEQUENCE</scope>
    <source>
        <strain evidence="5">CCFEE 5485</strain>
    </source>
</reference>
<dbReference type="GO" id="GO:0006357">
    <property type="term" value="P:regulation of transcription by RNA polymerase II"/>
    <property type="evidence" value="ECO:0007669"/>
    <property type="project" value="UniProtKB-ARBA"/>
</dbReference>
<evidence type="ECO:0000259" key="4">
    <source>
        <dbReference type="PROSITE" id="PS50039"/>
    </source>
</evidence>
<dbReference type="Pfam" id="PF00250">
    <property type="entry name" value="Forkhead"/>
    <property type="match status" value="1"/>
</dbReference>
<dbReference type="GO" id="GO:0005634">
    <property type="term" value="C:nucleus"/>
    <property type="evidence" value="ECO:0007669"/>
    <property type="project" value="UniProtKB-SubCell"/>
</dbReference>